<evidence type="ECO:0000256" key="2">
    <source>
        <dbReference type="ARBA" id="ARBA00006275"/>
    </source>
</evidence>
<protein>
    <submittedName>
        <fullName evidence="8">Starch-binding associating with outer membrane</fullName>
    </submittedName>
</protein>
<evidence type="ECO:0000259" key="6">
    <source>
        <dbReference type="Pfam" id="PF07980"/>
    </source>
</evidence>
<accession>A0A1C4D2M6</accession>
<dbReference type="RefSeq" id="WP_089711242.1">
    <property type="nucleotide sequence ID" value="NZ_FMAR01000005.1"/>
</dbReference>
<keyword evidence="5" id="KW-0998">Cell outer membrane</keyword>
<dbReference type="CDD" id="cd08977">
    <property type="entry name" value="SusD"/>
    <property type="match status" value="1"/>
</dbReference>
<gene>
    <name evidence="8" type="ORF">GA0116948_10536</name>
</gene>
<feature type="domain" description="SusD-like N-terminal" evidence="7">
    <location>
        <begin position="29"/>
        <end position="228"/>
    </location>
</feature>
<dbReference type="Pfam" id="PF14322">
    <property type="entry name" value="SusD-like_3"/>
    <property type="match status" value="1"/>
</dbReference>
<comment type="similarity">
    <text evidence="2">Belongs to the SusD family.</text>
</comment>
<evidence type="ECO:0000313" key="8">
    <source>
        <dbReference type="EMBL" id="SCC25536.1"/>
    </source>
</evidence>
<evidence type="ECO:0000313" key="9">
    <source>
        <dbReference type="Proteomes" id="UP000242818"/>
    </source>
</evidence>
<dbReference type="InterPro" id="IPR033985">
    <property type="entry name" value="SusD-like_N"/>
</dbReference>
<dbReference type="Pfam" id="PF07980">
    <property type="entry name" value="SusD_RagB"/>
    <property type="match status" value="1"/>
</dbReference>
<comment type="subcellular location">
    <subcellularLocation>
        <location evidence="1">Cell outer membrane</location>
    </subcellularLocation>
</comment>
<name>A0A1C4D2M6_9BACT</name>
<organism evidence="8 9">
    <name type="scientific">Chitinophaga costaii</name>
    <dbReference type="NCBI Taxonomy" id="1335309"/>
    <lineage>
        <taxon>Bacteria</taxon>
        <taxon>Pseudomonadati</taxon>
        <taxon>Bacteroidota</taxon>
        <taxon>Chitinophagia</taxon>
        <taxon>Chitinophagales</taxon>
        <taxon>Chitinophagaceae</taxon>
        <taxon>Chitinophaga</taxon>
    </lineage>
</organism>
<dbReference type="InterPro" id="IPR012944">
    <property type="entry name" value="SusD_RagB_dom"/>
</dbReference>
<dbReference type="InterPro" id="IPR011990">
    <property type="entry name" value="TPR-like_helical_dom_sf"/>
</dbReference>
<reference evidence="8 9" key="1">
    <citation type="submission" date="2016-08" db="EMBL/GenBank/DDBJ databases">
        <authorList>
            <person name="Seilhamer J.J."/>
        </authorList>
    </citation>
    <scope>NUCLEOTIDE SEQUENCE [LARGE SCALE GENOMIC DNA]</scope>
    <source>
        <strain evidence="8 9">A37T2</strain>
    </source>
</reference>
<feature type="domain" description="RagB/SusD" evidence="6">
    <location>
        <begin position="237"/>
        <end position="424"/>
    </location>
</feature>
<keyword evidence="3" id="KW-0732">Signal</keyword>
<dbReference type="Gene3D" id="1.25.40.390">
    <property type="match status" value="1"/>
</dbReference>
<dbReference type="AlphaFoldDB" id="A0A1C4D2M6"/>
<keyword evidence="4" id="KW-0472">Membrane</keyword>
<evidence type="ECO:0000259" key="7">
    <source>
        <dbReference type="Pfam" id="PF14322"/>
    </source>
</evidence>
<keyword evidence="9" id="KW-1185">Reference proteome</keyword>
<sequence>MKTSTITRNFILVVLGSAVVAVASCKKTFLEVSSAQNISDNVAIVDSASALTATLGVYDGLQNSYYYGGDGLAAATFLSSGDGLWVGTLNYYNDFTTHAYRSDNTLLYRIWSQIYVTINRANHVIAKVPALDGKLISDTKKNQYVGEAYVIRALAFFDLGRTWGNIPLVLNPTSDPSDVKGIQQSNQQQVYAQVEQDLLAAEPLLPAGVNRNRITQNTVYAFLARLYLYTKQYDQAETYATKIISNSNYSLIDWNTFINNKATNESIFELQFTTADPSSHNGSWSSVNYRNQFCPNKGLYNLVQDPSTGGDRKALIRDVSTPAITNYFVQQLYWRTNGDNPTYIFRLAEQYLIRAEARLNKPAPDYTGALQDLNAVRQRAQVTALTFKDSPTLQSDILAERRVEFALEPQRWYDLVRTKTAATAISLTDTTKYIFPIPYNDLAADPDLHQNPNY</sequence>
<dbReference type="PROSITE" id="PS51257">
    <property type="entry name" value="PROKAR_LIPOPROTEIN"/>
    <property type="match status" value="1"/>
</dbReference>
<dbReference type="STRING" id="1335309.GA0116948_10536"/>
<dbReference type="SUPFAM" id="SSF48452">
    <property type="entry name" value="TPR-like"/>
    <property type="match status" value="1"/>
</dbReference>
<evidence type="ECO:0000256" key="3">
    <source>
        <dbReference type="ARBA" id="ARBA00022729"/>
    </source>
</evidence>
<proteinExistence type="inferred from homology"/>
<evidence type="ECO:0000256" key="5">
    <source>
        <dbReference type="ARBA" id="ARBA00023237"/>
    </source>
</evidence>
<evidence type="ECO:0000256" key="1">
    <source>
        <dbReference type="ARBA" id="ARBA00004442"/>
    </source>
</evidence>
<dbReference type="OrthoDB" id="621570at2"/>
<evidence type="ECO:0000256" key="4">
    <source>
        <dbReference type="ARBA" id="ARBA00023136"/>
    </source>
</evidence>
<dbReference type="Proteomes" id="UP000242818">
    <property type="component" value="Unassembled WGS sequence"/>
</dbReference>
<dbReference type="EMBL" id="FMAR01000005">
    <property type="protein sequence ID" value="SCC25536.1"/>
    <property type="molecule type" value="Genomic_DNA"/>
</dbReference>